<protein>
    <submittedName>
        <fullName evidence="1">Crotonase/enoyl-CoA hydratase family protein</fullName>
    </submittedName>
</protein>
<dbReference type="InterPro" id="IPR029045">
    <property type="entry name" value="ClpP/crotonase-like_dom_sf"/>
</dbReference>
<dbReference type="EMBL" id="JBHRTN010000018">
    <property type="protein sequence ID" value="MFC3126240.1"/>
    <property type="molecule type" value="Genomic_DNA"/>
</dbReference>
<evidence type="ECO:0000313" key="2">
    <source>
        <dbReference type="Proteomes" id="UP001595593"/>
    </source>
</evidence>
<name>A0ABV7G1A4_9PROT</name>
<evidence type="ECO:0000313" key="1">
    <source>
        <dbReference type="EMBL" id="MFC3126240.1"/>
    </source>
</evidence>
<comment type="caution">
    <text evidence="1">The sequence shown here is derived from an EMBL/GenBank/DDBJ whole genome shotgun (WGS) entry which is preliminary data.</text>
</comment>
<dbReference type="PANTHER" id="PTHR11941:SF54">
    <property type="entry name" value="ENOYL-COA HYDRATASE, MITOCHONDRIAL"/>
    <property type="match status" value="1"/>
</dbReference>
<dbReference type="Proteomes" id="UP001595593">
    <property type="component" value="Unassembled WGS sequence"/>
</dbReference>
<gene>
    <name evidence="1" type="ORF">ACFOD4_14325</name>
</gene>
<dbReference type="InterPro" id="IPR001753">
    <property type="entry name" value="Enoyl-CoA_hydra/iso"/>
</dbReference>
<proteinExistence type="predicted"/>
<accession>A0ABV7G1A4</accession>
<dbReference type="Gene3D" id="6.20.390.30">
    <property type="match status" value="1"/>
</dbReference>
<dbReference type="Gene3D" id="3.90.226.10">
    <property type="entry name" value="2-enoyl-CoA Hydratase, Chain A, domain 1"/>
    <property type="match status" value="1"/>
</dbReference>
<dbReference type="RefSeq" id="WP_379597446.1">
    <property type="nucleotide sequence ID" value="NZ_JBHRTN010000018.1"/>
</dbReference>
<dbReference type="SUPFAM" id="SSF52096">
    <property type="entry name" value="ClpP/crotonase"/>
    <property type="match status" value="1"/>
</dbReference>
<dbReference type="NCBIfam" id="NF006452">
    <property type="entry name" value="PRK08788.1"/>
    <property type="match status" value="1"/>
</dbReference>
<dbReference type="CDD" id="cd06558">
    <property type="entry name" value="crotonase-like"/>
    <property type="match status" value="1"/>
</dbReference>
<reference evidence="2" key="1">
    <citation type="journal article" date="2019" name="Int. J. Syst. Evol. Microbiol.">
        <title>The Global Catalogue of Microorganisms (GCM) 10K type strain sequencing project: providing services to taxonomists for standard genome sequencing and annotation.</title>
        <authorList>
            <consortium name="The Broad Institute Genomics Platform"/>
            <consortium name="The Broad Institute Genome Sequencing Center for Infectious Disease"/>
            <person name="Wu L."/>
            <person name="Ma J."/>
        </authorList>
    </citation>
    <scope>NUCLEOTIDE SEQUENCE [LARGE SCALE GENOMIC DNA]</scope>
    <source>
        <strain evidence="2">KCTC 52094</strain>
    </source>
</reference>
<sequence>MFFSRSIVPATLSAGKRETPRQAPAAVTLPMTFDNLELRLEDASRTVVCTMRPQGRPSYTLELMQDVHRMQHAMVEFFAARHAAGAERPADWFVMNSAVPGIYNLGGDLAHFAERIRSRDHASLVRYGHIAVEAIHRNSVAFDLPLITMALVQGDALGGGFEHALSFDMIVAERSAKIGLPEILFNMFPGMGAYSFLSRRIGRRAAEALISSGRIHTAEELHAMGVVDVLAEDGEGENCARDYIARHSRKHNAHFTMHRARRRVDPVTLEELREVVEMWAEAAMNLGEADLKKMGRLVAAQEKRLAATPSAGFAHAAE</sequence>
<dbReference type="PANTHER" id="PTHR11941">
    <property type="entry name" value="ENOYL-COA HYDRATASE-RELATED"/>
    <property type="match status" value="1"/>
</dbReference>
<keyword evidence="2" id="KW-1185">Reference proteome</keyword>
<organism evidence="1 2">
    <name type="scientific">Teichococcus globiformis</name>
    <dbReference type="NCBI Taxonomy" id="2307229"/>
    <lineage>
        <taxon>Bacteria</taxon>
        <taxon>Pseudomonadati</taxon>
        <taxon>Pseudomonadota</taxon>
        <taxon>Alphaproteobacteria</taxon>
        <taxon>Acetobacterales</taxon>
        <taxon>Roseomonadaceae</taxon>
        <taxon>Roseomonas</taxon>
    </lineage>
</organism>
<dbReference type="Pfam" id="PF00378">
    <property type="entry name" value="ECH_1"/>
    <property type="match status" value="1"/>
</dbReference>